<proteinExistence type="predicted"/>
<sequence length="63" mass="6312">MGRHRRPAAPAKGPTREARRRLTAGLAGASALVATVLALTVDPAAPPAPDRAPATAPEPQAAP</sequence>
<feature type="region of interest" description="Disordered" evidence="1">
    <location>
        <begin position="43"/>
        <end position="63"/>
    </location>
</feature>
<feature type="region of interest" description="Disordered" evidence="1">
    <location>
        <begin position="1"/>
        <end position="21"/>
    </location>
</feature>
<evidence type="ECO:0000313" key="2">
    <source>
        <dbReference type="EMBL" id="QEU94529.1"/>
    </source>
</evidence>
<dbReference type="Proteomes" id="UP000325529">
    <property type="component" value="Chromosome"/>
</dbReference>
<dbReference type="EMBL" id="CP023699">
    <property type="protein sequence ID" value="QEU94529.1"/>
    <property type="molecule type" value="Genomic_DNA"/>
</dbReference>
<dbReference type="RefSeq" id="WP_055556984.1">
    <property type="nucleotide sequence ID" value="NZ_CP023699.1"/>
</dbReference>
<evidence type="ECO:0000256" key="1">
    <source>
        <dbReference type="SAM" id="MobiDB-lite"/>
    </source>
</evidence>
<protein>
    <submittedName>
        <fullName evidence="2">Uncharacterized protein</fullName>
    </submittedName>
</protein>
<dbReference type="AlphaFoldDB" id="A0A5J6GG98"/>
<keyword evidence="3" id="KW-1185">Reference proteome</keyword>
<gene>
    <name evidence="2" type="ORF">CP970_29780</name>
</gene>
<dbReference type="KEGG" id="ska:CP970_29780"/>
<feature type="compositionally biased region" description="Low complexity" evidence="1">
    <location>
        <begin position="51"/>
        <end position="63"/>
    </location>
</feature>
<name>A0A5J6GG98_STRKN</name>
<organism evidence="2 3">
    <name type="scientific">Streptomyces kanamyceticus</name>
    <dbReference type="NCBI Taxonomy" id="1967"/>
    <lineage>
        <taxon>Bacteria</taxon>
        <taxon>Bacillati</taxon>
        <taxon>Actinomycetota</taxon>
        <taxon>Actinomycetes</taxon>
        <taxon>Kitasatosporales</taxon>
        <taxon>Streptomycetaceae</taxon>
        <taxon>Streptomyces</taxon>
    </lineage>
</organism>
<accession>A0A5J6GG98</accession>
<evidence type="ECO:0000313" key="3">
    <source>
        <dbReference type="Proteomes" id="UP000325529"/>
    </source>
</evidence>
<reference evidence="2 3" key="1">
    <citation type="submission" date="2017-09" db="EMBL/GenBank/DDBJ databases">
        <authorList>
            <person name="Lee N."/>
            <person name="Cho B.-K."/>
        </authorList>
    </citation>
    <scope>NUCLEOTIDE SEQUENCE [LARGE SCALE GENOMIC DNA]</scope>
    <source>
        <strain evidence="2 3">ATCC 12853</strain>
    </source>
</reference>